<feature type="region of interest" description="Disordered" evidence="5">
    <location>
        <begin position="1"/>
        <end position="284"/>
    </location>
</feature>
<dbReference type="Pfam" id="PF13923">
    <property type="entry name" value="zf-C3HC4_2"/>
    <property type="match status" value="1"/>
</dbReference>
<sequence>MSFQSEHPTRPPDRLRHVNSDDDAQECSSSPGGTRSASLHREPLGPAAAIDISSQLERDDPRLNRPAPDPAEANSHLALAPSIPDYDSNVPRPPISKSRFATSTSGTQPPLPAHADRHEPQIAPTVAGTPSSPTQTPRMRRVPRQSPNARNERPAPSTLASSRFAAANLGSGSHPTASSTLSSSSAAAQRSLRRRSSMPSVASRRVRASSLDAPSTSTATSMSGPNRGIGASSGSGPSRRDPDEHWLSEDEAADTVRSANRLRQPLRRRRSGSDDGSDAGEGGRKVLHATDLGIDSVPGQQIHHRPAKHFNLAPDASAEPDAVVGPALTELVPQLAKTLTCPSCHRLFTDPATLACGHSRCLHCAPAPAAEHDDEDAALYFAVPHAETMVYPLVAPQQPAQLATPAFSGVPSPLPSPAVAAHLNAGTLYRTLSSTSIASTPSIASVAQSVAPETSAPSLPILCADPDCNYNFSHLIVPHRPLRIDYTLRKLVDILRRAVFGIDDYVAAVESRSAKERNGEVLTPLFSSVRLGSEVPMELSSGLVVNKDHSSSPEPGVITRGDSGSSGGGEDEPIVEDESKRARKSTGTWRSSKKSRPVFDLDDSYMTPAESASKQTHSSSSSSSTLPRLALISPSLVSDLQAECECQVCFQLFHEPVTSPCGHSFCRGCLARAYDHSDKCPLCRADLPPLAYFRWQRSSANLDAVMTTAMPKLAAERVAAVKEDERALLAQVPIFICTSAWPGIKCFLHIFEPRYRLMIRRVLETPDRSFGMLLPVRNASTPDAVNEYGTMLRITSCQMLEDGRLILETIGTYRFRLLERTMVDGYNVGRVERVDDVSPEQEAELEAAALAQNDSPEFQEAWSQPDDPATAPTIGGARPARPPMTGNVELSIDQLMEICLDFIRTLRAQSAPWIIERLNRTVGEMPTNPHDFSWFAAEVFPVEDHVKVVLLQITSVRERLRLIVFWIEQFRSSWWYTRGCNIA</sequence>
<keyword evidence="9" id="KW-1185">Reference proteome</keyword>
<dbReference type="PANTHER" id="PTHR23327:SF42">
    <property type="entry name" value="LON PEPTIDASE N-TERMINAL DOMAIN AND RING FINGER PROTEIN C14F5.10C"/>
    <property type="match status" value="1"/>
</dbReference>
<dbReference type="SUPFAM" id="SSF57850">
    <property type="entry name" value="RING/U-box"/>
    <property type="match status" value="2"/>
</dbReference>
<dbReference type="InterPro" id="IPR001841">
    <property type="entry name" value="Znf_RING"/>
</dbReference>
<comment type="caution">
    <text evidence="8">The sequence shown here is derived from an EMBL/GenBank/DDBJ whole genome shotgun (WGS) entry which is preliminary data.</text>
</comment>
<feature type="compositionally biased region" description="Polar residues" evidence="5">
    <location>
        <begin position="212"/>
        <end position="224"/>
    </location>
</feature>
<keyword evidence="2 4" id="KW-0863">Zinc-finger</keyword>
<feature type="domain" description="RING-type" evidence="6">
    <location>
        <begin position="646"/>
        <end position="684"/>
    </location>
</feature>
<dbReference type="PROSITE" id="PS50089">
    <property type="entry name" value="ZF_RING_2"/>
    <property type="match status" value="1"/>
</dbReference>
<dbReference type="SUPFAM" id="SSF88697">
    <property type="entry name" value="PUA domain-like"/>
    <property type="match status" value="1"/>
</dbReference>
<dbReference type="GO" id="GO:0008270">
    <property type="term" value="F:zinc ion binding"/>
    <property type="evidence" value="ECO:0007669"/>
    <property type="project" value="UniProtKB-KW"/>
</dbReference>
<feature type="compositionally biased region" description="Polar residues" evidence="5">
    <location>
        <begin position="99"/>
        <end position="108"/>
    </location>
</feature>
<feature type="compositionally biased region" description="Basic and acidic residues" evidence="5">
    <location>
        <begin position="238"/>
        <end position="248"/>
    </location>
</feature>
<feature type="compositionally biased region" description="Polar residues" evidence="5">
    <location>
        <begin position="128"/>
        <end position="137"/>
    </location>
</feature>
<dbReference type="InterPro" id="IPR013083">
    <property type="entry name" value="Znf_RING/FYVE/PHD"/>
</dbReference>
<keyword evidence="3" id="KW-0862">Zinc</keyword>
<feature type="compositionally biased region" description="Low complexity" evidence="5">
    <location>
        <begin position="176"/>
        <end position="190"/>
    </location>
</feature>
<evidence type="ECO:0000256" key="3">
    <source>
        <dbReference type="ARBA" id="ARBA00022833"/>
    </source>
</evidence>
<reference evidence="8 9" key="1">
    <citation type="submission" date="2020-11" db="EMBL/GenBank/DDBJ databases">
        <title>Kefir isolates.</title>
        <authorList>
            <person name="Marcisauskas S."/>
            <person name="Kim Y."/>
            <person name="Blasche S."/>
        </authorList>
    </citation>
    <scope>NUCLEOTIDE SEQUENCE [LARGE SCALE GENOMIC DNA]</scope>
    <source>
        <strain evidence="8 9">KR</strain>
    </source>
</reference>
<evidence type="ECO:0000313" key="9">
    <source>
        <dbReference type="Proteomes" id="UP000777482"/>
    </source>
</evidence>
<evidence type="ECO:0000256" key="5">
    <source>
        <dbReference type="SAM" id="MobiDB-lite"/>
    </source>
</evidence>
<feature type="region of interest" description="Disordered" evidence="5">
    <location>
        <begin position="544"/>
        <end position="625"/>
    </location>
</feature>
<feature type="compositionally biased region" description="Polar residues" evidence="5">
    <location>
        <begin position="26"/>
        <end position="37"/>
    </location>
</feature>
<dbReference type="PROSITE" id="PS00518">
    <property type="entry name" value="ZF_RING_1"/>
    <property type="match status" value="1"/>
</dbReference>
<feature type="compositionally biased region" description="Basic and acidic residues" evidence="5">
    <location>
        <begin position="7"/>
        <end position="20"/>
    </location>
</feature>
<dbReference type="CDD" id="cd16514">
    <property type="entry name" value="RING-HC_LONFs_rpt2"/>
    <property type="match status" value="1"/>
</dbReference>
<feature type="region of interest" description="Disordered" evidence="5">
    <location>
        <begin position="854"/>
        <end position="882"/>
    </location>
</feature>
<protein>
    <submittedName>
        <fullName evidence="8">Uncharacterized protein</fullName>
    </submittedName>
</protein>
<dbReference type="Gene3D" id="2.30.130.40">
    <property type="entry name" value="LON domain-like"/>
    <property type="match status" value="1"/>
</dbReference>
<dbReference type="Pfam" id="PF02190">
    <property type="entry name" value="LON_substr_bdg"/>
    <property type="match status" value="1"/>
</dbReference>
<dbReference type="SMART" id="SM00464">
    <property type="entry name" value="LON"/>
    <property type="match status" value="1"/>
</dbReference>
<evidence type="ECO:0000313" key="8">
    <source>
        <dbReference type="EMBL" id="KAG0655824.1"/>
    </source>
</evidence>
<dbReference type="InterPro" id="IPR046336">
    <property type="entry name" value="Lon_prtase_N_sf"/>
</dbReference>
<dbReference type="PANTHER" id="PTHR23327">
    <property type="entry name" value="RING FINGER PROTEIN 127"/>
    <property type="match status" value="1"/>
</dbReference>
<dbReference type="AlphaFoldDB" id="A0A9P6VV01"/>
<evidence type="ECO:0000256" key="2">
    <source>
        <dbReference type="ARBA" id="ARBA00022771"/>
    </source>
</evidence>
<dbReference type="InterPro" id="IPR015947">
    <property type="entry name" value="PUA-like_sf"/>
</dbReference>
<gene>
    <name evidence="8" type="ORF">C6P46_000676</name>
</gene>
<keyword evidence="1" id="KW-0479">Metal-binding</keyword>
<name>A0A9P6VV01_RHOMI</name>
<organism evidence="8 9">
    <name type="scientific">Rhodotorula mucilaginosa</name>
    <name type="common">Yeast</name>
    <name type="synonym">Rhodotorula rubra</name>
    <dbReference type="NCBI Taxonomy" id="5537"/>
    <lineage>
        <taxon>Eukaryota</taxon>
        <taxon>Fungi</taxon>
        <taxon>Dikarya</taxon>
        <taxon>Basidiomycota</taxon>
        <taxon>Pucciniomycotina</taxon>
        <taxon>Microbotryomycetes</taxon>
        <taxon>Sporidiobolales</taxon>
        <taxon>Sporidiobolaceae</taxon>
        <taxon>Rhodotorula</taxon>
    </lineage>
</organism>
<dbReference type="OrthoDB" id="264917at2759"/>
<evidence type="ECO:0000256" key="1">
    <source>
        <dbReference type="ARBA" id="ARBA00022723"/>
    </source>
</evidence>
<dbReference type="PROSITE" id="PS51787">
    <property type="entry name" value="LON_N"/>
    <property type="match status" value="1"/>
</dbReference>
<dbReference type="Gene3D" id="3.30.40.10">
    <property type="entry name" value="Zinc/RING finger domain, C3HC4 (zinc finger)"/>
    <property type="match status" value="2"/>
</dbReference>
<dbReference type="InterPro" id="IPR027370">
    <property type="entry name" value="Znf-RING_euk"/>
</dbReference>
<dbReference type="Proteomes" id="UP000777482">
    <property type="component" value="Unassembled WGS sequence"/>
</dbReference>
<dbReference type="GO" id="GO:0061630">
    <property type="term" value="F:ubiquitin protein ligase activity"/>
    <property type="evidence" value="ECO:0007669"/>
    <property type="project" value="TreeGrafter"/>
</dbReference>
<proteinExistence type="predicted"/>
<dbReference type="InterPro" id="IPR017907">
    <property type="entry name" value="Znf_RING_CS"/>
</dbReference>
<dbReference type="SMART" id="SM00184">
    <property type="entry name" value="RING"/>
    <property type="match status" value="2"/>
</dbReference>
<dbReference type="InterPro" id="IPR003111">
    <property type="entry name" value="Lon_prtase_N"/>
</dbReference>
<evidence type="ECO:0000259" key="6">
    <source>
        <dbReference type="PROSITE" id="PS50089"/>
    </source>
</evidence>
<feature type="domain" description="Lon N-terminal" evidence="7">
    <location>
        <begin position="718"/>
        <end position="971"/>
    </location>
</feature>
<dbReference type="EMBL" id="PUHQ01000110">
    <property type="protein sequence ID" value="KAG0655824.1"/>
    <property type="molecule type" value="Genomic_DNA"/>
</dbReference>
<dbReference type="Gene3D" id="1.20.58.1480">
    <property type="match status" value="1"/>
</dbReference>
<dbReference type="Pfam" id="PF13445">
    <property type="entry name" value="zf-RING_UBOX"/>
    <property type="match status" value="1"/>
</dbReference>
<evidence type="ECO:0000256" key="4">
    <source>
        <dbReference type="PROSITE-ProRule" id="PRU00175"/>
    </source>
</evidence>
<evidence type="ECO:0000259" key="7">
    <source>
        <dbReference type="PROSITE" id="PS51787"/>
    </source>
</evidence>
<accession>A0A9P6VV01</accession>